<feature type="compositionally biased region" description="Polar residues" evidence="1">
    <location>
        <begin position="1"/>
        <end position="11"/>
    </location>
</feature>
<name>A0AAV0B9S3_PHAPC</name>
<dbReference type="EMBL" id="CALTRL010005032">
    <property type="protein sequence ID" value="CAH7683942.1"/>
    <property type="molecule type" value="Genomic_DNA"/>
</dbReference>
<protein>
    <submittedName>
        <fullName evidence="2">Uncharacterized protein</fullName>
    </submittedName>
</protein>
<keyword evidence="3" id="KW-1185">Reference proteome</keyword>
<accession>A0AAV0B9S3</accession>
<feature type="region of interest" description="Disordered" evidence="1">
    <location>
        <begin position="1"/>
        <end position="31"/>
    </location>
</feature>
<evidence type="ECO:0000313" key="2">
    <source>
        <dbReference type="EMBL" id="CAH7683942.1"/>
    </source>
</evidence>
<dbReference type="Proteomes" id="UP001153365">
    <property type="component" value="Unassembled WGS sequence"/>
</dbReference>
<feature type="region of interest" description="Disordered" evidence="1">
    <location>
        <begin position="59"/>
        <end position="85"/>
    </location>
</feature>
<sequence>MPSNRPGSTHSGPVGLALGGPSGNVEDLPAMSAKQSARSNFRPYLIAVSSVRCSSQLGSLTESISPSRSNAESCKDGSTALGSKASSVAPTAKLGLKAQSCKDGFAAPSSRASSVAS</sequence>
<comment type="caution">
    <text evidence="2">The sequence shown here is derived from an EMBL/GenBank/DDBJ whole genome shotgun (WGS) entry which is preliminary data.</text>
</comment>
<evidence type="ECO:0000256" key="1">
    <source>
        <dbReference type="SAM" id="MobiDB-lite"/>
    </source>
</evidence>
<feature type="compositionally biased region" description="Polar residues" evidence="1">
    <location>
        <begin position="59"/>
        <end position="72"/>
    </location>
</feature>
<evidence type="ECO:0000313" key="3">
    <source>
        <dbReference type="Proteomes" id="UP001153365"/>
    </source>
</evidence>
<dbReference type="AlphaFoldDB" id="A0AAV0B9S3"/>
<proteinExistence type="predicted"/>
<gene>
    <name evidence="2" type="ORF">PPACK8108_LOCUS17782</name>
</gene>
<organism evidence="2 3">
    <name type="scientific">Phakopsora pachyrhizi</name>
    <name type="common">Asian soybean rust disease fungus</name>
    <dbReference type="NCBI Taxonomy" id="170000"/>
    <lineage>
        <taxon>Eukaryota</taxon>
        <taxon>Fungi</taxon>
        <taxon>Dikarya</taxon>
        <taxon>Basidiomycota</taxon>
        <taxon>Pucciniomycotina</taxon>
        <taxon>Pucciniomycetes</taxon>
        <taxon>Pucciniales</taxon>
        <taxon>Phakopsoraceae</taxon>
        <taxon>Phakopsora</taxon>
    </lineage>
</organism>
<reference evidence="2" key="1">
    <citation type="submission" date="2022-06" db="EMBL/GenBank/DDBJ databases">
        <authorList>
            <consortium name="SYNGENTA / RWTH Aachen University"/>
        </authorList>
    </citation>
    <scope>NUCLEOTIDE SEQUENCE</scope>
</reference>